<dbReference type="Proteomes" id="UP001151760">
    <property type="component" value="Unassembled WGS sequence"/>
</dbReference>
<evidence type="ECO:0000256" key="1">
    <source>
        <dbReference type="SAM" id="MobiDB-lite"/>
    </source>
</evidence>
<proteinExistence type="predicted"/>
<name>A0ABQ5HWG2_9ASTR</name>
<feature type="region of interest" description="Disordered" evidence="1">
    <location>
        <begin position="103"/>
        <end position="142"/>
    </location>
</feature>
<keyword evidence="2" id="KW-0812">Transmembrane</keyword>
<organism evidence="3 4">
    <name type="scientific">Tanacetum coccineum</name>
    <dbReference type="NCBI Taxonomy" id="301880"/>
    <lineage>
        <taxon>Eukaryota</taxon>
        <taxon>Viridiplantae</taxon>
        <taxon>Streptophyta</taxon>
        <taxon>Embryophyta</taxon>
        <taxon>Tracheophyta</taxon>
        <taxon>Spermatophyta</taxon>
        <taxon>Magnoliopsida</taxon>
        <taxon>eudicotyledons</taxon>
        <taxon>Gunneridae</taxon>
        <taxon>Pentapetalae</taxon>
        <taxon>asterids</taxon>
        <taxon>campanulids</taxon>
        <taxon>Asterales</taxon>
        <taxon>Asteraceae</taxon>
        <taxon>Asteroideae</taxon>
        <taxon>Anthemideae</taxon>
        <taxon>Anthemidinae</taxon>
        <taxon>Tanacetum</taxon>
    </lineage>
</organism>
<protein>
    <submittedName>
        <fullName evidence="3">Uncharacterized protein</fullName>
    </submittedName>
</protein>
<dbReference type="EMBL" id="BQNB010020089">
    <property type="protein sequence ID" value="GJT92222.1"/>
    <property type="molecule type" value="Genomic_DNA"/>
</dbReference>
<evidence type="ECO:0000256" key="2">
    <source>
        <dbReference type="SAM" id="Phobius"/>
    </source>
</evidence>
<keyword evidence="2" id="KW-1133">Transmembrane helix</keyword>
<evidence type="ECO:0000313" key="4">
    <source>
        <dbReference type="Proteomes" id="UP001151760"/>
    </source>
</evidence>
<feature type="region of interest" description="Disordered" evidence="1">
    <location>
        <begin position="28"/>
        <end position="90"/>
    </location>
</feature>
<reference evidence="3" key="1">
    <citation type="journal article" date="2022" name="Int. J. Mol. Sci.">
        <title>Draft Genome of Tanacetum Coccineum: Genomic Comparison of Closely Related Tanacetum-Family Plants.</title>
        <authorList>
            <person name="Yamashiro T."/>
            <person name="Shiraishi A."/>
            <person name="Nakayama K."/>
            <person name="Satake H."/>
        </authorList>
    </citation>
    <scope>NUCLEOTIDE SEQUENCE</scope>
</reference>
<comment type="caution">
    <text evidence="3">The sequence shown here is derived from an EMBL/GenBank/DDBJ whole genome shotgun (WGS) entry which is preliminary data.</text>
</comment>
<gene>
    <name evidence="3" type="ORF">Tco_1081067</name>
</gene>
<sequence length="342" mass="38363">MYENKSFNRNPANHALYHALMKALIDDENAMDKGVSYIGKKTKRRRTKESESSKKTSTTKETSKGKALKKSSKTGKSASAKEPVEEPIIEVVMDDAVHTAGEDVVRDDEQPQDTSEPKINKTPNQDWFKQPPRPPTPDSEWNKRQVVLDQPEQSWFNQMVSATNGPLTFNDLMATLIEFSKSEKPKKNNESTRGNKRSYNGMMTHEISIVVKKANVDAHGFVVHGVLSGLLIFAGTTLFMIGFNREQEGIKGYGYREEVVVLFCKLTMLHSKELASPKQTALELDYFGATANELDIRIDNEEKLGEDASKQGRIDDADAEATFIDETLNDARNKNNNISNNN</sequence>
<reference evidence="3" key="2">
    <citation type="submission" date="2022-01" db="EMBL/GenBank/DDBJ databases">
        <authorList>
            <person name="Yamashiro T."/>
            <person name="Shiraishi A."/>
            <person name="Satake H."/>
            <person name="Nakayama K."/>
        </authorList>
    </citation>
    <scope>NUCLEOTIDE SEQUENCE</scope>
</reference>
<keyword evidence="4" id="KW-1185">Reference proteome</keyword>
<feature type="transmembrane region" description="Helical" evidence="2">
    <location>
        <begin position="221"/>
        <end position="243"/>
    </location>
</feature>
<keyword evidence="2" id="KW-0472">Membrane</keyword>
<evidence type="ECO:0000313" key="3">
    <source>
        <dbReference type="EMBL" id="GJT92222.1"/>
    </source>
</evidence>
<accession>A0ABQ5HWG2</accession>
<feature type="compositionally biased region" description="Basic and acidic residues" evidence="1">
    <location>
        <begin position="103"/>
        <end position="119"/>
    </location>
</feature>